<evidence type="ECO:0000313" key="2">
    <source>
        <dbReference type="Proteomes" id="UP000649617"/>
    </source>
</evidence>
<gene>
    <name evidence="1" type="primary">Ankrd17</name>
    <name evidence="1" type="ORF">SPIL2461_LOCUS2841</name>
</gene>
<dbReference type="AlphaFoldDB" id="A0A812K0M7"/>
<sequence length="109" mass="12247">MLDAAHPWLYVRVQKPKSRRKSAKIQHVKIGDPAVLSFLQKLWQSLGRNEFLCPGSPAVFRRRWDKILAALDVPSGAHLTPASLRAGGAIHAFQIGTPVSDLLWRMRLK</sequence>
<organism evidence="1 2">
    <name type="scientific">Symbiodinium pilosum</name>
    <name type="common">Dinoflagellate</name>
    <dbReference type="NCBI Taxonomy" id="2952"/>
    <lineage>
        <taxon>Eukaryota</taxon>
        <taxon>Sar</taxon>
        <taxon>Alveolata</taxon>
        <taxon>Dinophyceae</taxon>
        <taxon>Suessiales</taxon>
        <taxon>Symbiodiniaceae</taxon>
        <taxon>Symbiodinium</taxon>
    </lineage>
</organism>
<dbReference type="SUPFAM" id="SSF56349">
    <property type="entry name" value="DNA breaking-rejoining enzymes"/>
    <property type="match status" value="1"/>
</dbReference>
<proteinExistence type="predicted"/>
<dbReference type="InterPro" id="IPR011010">
    <property type="entry name" value="DNA_brk_join_enz"/>
</dbReference>
<protein>
    <submittedName>
        <fullName evidence="1">Ankrd17 protein</fullName>
    </submittedName>
</protein>
<dbReference type="Proteomes" id="UP000649617">
    <property type="component" value="Unassembled WGS sequence"/>
</dbReference>
<dbReference type="EMBL" id="CAJNIZ010003202">
    <property type="protein sequence ID" value="CAE7219827.1"/>
    <property type="molecule type" value="Genomic_DNA"/>
</dbReference>
<name>A0A812K0M7_SYMPI</name>
<keyword evidence="2" id="KW-1185">Reference proteome</keyword>
<dbReference type="GO" id="GO:0003677">
    <property type="term" value="F:DNA binding"/>
    <property type="evidence" value="ECO:0007669"/>
    <property type="project" value="InterPro"/>
</dbReference>
<comment type="caution">
    <text evidence="1">The sequence shown here is derived from an EMBL/GenBank/DDBJ whole genome shotgun (WGS) entry which is preliminary data.</text>
</comment>
<evidence type="ECO:0000313" key="1">
    <source>
        <dbReference type="EMBL" id="CAE7219827.1"/>
    </source>
</evidence>
<dbReference type="OrthoDB" id="442791at2759"/>
<reference evidence="1" key="1">
    <citation type="submission" date="2021-02" db="EMBL/GenBank/DDBJ databases">
        <authorList>
            <person name="Dougan E. K."/>
            <person name="Rhodes N."/>
            <person name="Thang M."/>
            <person name="Chan C."/>
        </authorList>
    </citation>
    <scope>NUCLEOTIDE SEQUENCE</scope>
</reference>
<accession>A0A812K0M7</accession>